<dbReference type="EMBL" id="AOIP01000012">
    <property type="protein sequence ID" value="ELZ09048.1"/>
    <property type="molecule type" value="Genomic_DNA"/>
</dbReference>
<feature type="domain" description="CheC-like protein" evidence="4">
    <location>
        <begin position="318"/>
        <end position="354"/>
    </location>
</feature>
<proteinExistence type="predicted"/>
<dbReference type="SUPFAM" id="SSF103039">
    <property type="entry name" value="CheC-like"/>
    <property type="match status" value="2"/>
</dbReference>
<organism evidence="5 6">
    <name type="scientific">Natrialba aegyptia DSM 13077</name>
    <dbReference type="NCBI Taxonomy" id="1227491"/>
    <lineage>
        <taxon>Archaea</taxon>
        <taxon>Methanobacteriati</taxon>
        <taxon>Methanobacteriota</taxon>
        <taxon>Stenosarchaea group</taxon>
        <taxon>Halobacteria</taxon>
        <taxon>Halobacteriales</taxon>
        <taxon>Natrialbaceae</taxon>
        <taxon>Natrialba</taxon>
    </lineage>
</organism>
<dbReference type="RefSeq" id="WP_006664099.1">
    <property type="nucleotide sequence ID" value="NZ_AOIP01000012.1"/>
</dbReference>
<name>M0BFJ5_9EURY</name>
<dbReference type="GO" id="GO:0006935">
    <property type="term" value="P:chemotaxis"/>
    <property type="evidence" value="ECO:0007669"/>
    <property type="project" value="UniProtKB-KW"/>
</dbReference>
<dbReference type="GO" id="GO:0016787">
    <property type="term" value="F:hydrolase activity"/>
    <property type="evidence" value="ECO:0007669"/>
    <property type="project" value="UniProtKB-KW"/>
</dbReference>
<evidence type="ECO:0000256" key="3">
    <source>
        <dbReference type="SAM" id="MobiDB-lite"/>
    </source>
</evidence>
<dbReference type="PANTHER" id="PTHR43693:SF1">
    <property type="entry name" value="PROTEIN PHOSPHATASE CHEZ"/>
    <property type="match status" value="1"/>
</dbReference>
<feature type="domain" description="CheC-like protein" evidence="4">
    <location>
        <begin position="117"/>
        <end position="153"/>
    </location>
</feature>
<dbReference type="AlphaFoldDB" id="M0BFJ5"/>
<protein>
    <submittedName>
        <fullName evidence="5">CheC, inhibitor of MCP methylation</fullName>
    </submittedName>
</protein>
<keyword evidence="2" id="KW-0378">Hydrolase</keyword>
<evidence type="ECO:0000256" key="1">
    <source>
        <dbReference type="ARBA" id="ARBA00022500"/>
    </source>
</evidence>
<dbReference type="InterPro" id="IPR007597">
    <property type="entry name" value="CheC"/>
</dbReference>
<evidence type="ECO:0000259" key="4">
    <source>
        <dbReference type="Pfam" id="PF04509"/>
    </source>
</evidence>
<comment type="caution">
    <text evidence="5">The sequence shown here is derived from an EMBL/GenBank/DDBJ whole genome shotgun (WGS) entry which is preliminary data.</text>
</comment>
<dbReference type="PATRIC" id="fig|1227491.4.peg.579"/>
<evidence type="ECO:0000313" key="5">
    <source>
        <dbReference type="EMBL" id="ELZ09048.1"/>
    </source>
</evidence>
<keyword evidence="1" id="KW-0145">Chemotaxis</keyword>
<dbReference type="Pfam" id="PF04509">
    <property type="entry name" value="CheC"/>
    <property type="match status" value="2"/>
</dbReference>
<feature type="region of interest" description="Disordered" evidence="3">
    <location>
        <begin position="417"/>
        <end position="446"/>
    </location>
</feature>
<accession>M0BFJ5</accession>
<dbReference type="CDD" id="cd17911">
    <property type="entry name" value="CheC_ClassIII"/>
    <property type="match status" value="2"/>
</dbReference>
<dbReference type="InterPro" id="IPR050992">
    <property type="entry name" value="CheZ_family_phosphatases"/>
</dbReference>
<gene>
    <name evidence="5" type="ORF">C480_02823</name>
</gene>
<keyword evidence="6" id="KW-1185">Reference proteome</keyword>
<evidence type="ECO:0000256" key="2">
    <source>
        <dbReference type="ARBA" id="ARBA00022801"/>
    </source>
</evidence>
<reference evidence="5 6" key="1">
    <citation type="journal article" date="2014" name="PLoS Genet.">
        <title>Phylogenetically driven sequencing of extremely halophilic archaea reveals strategies for static and dynamic osmo-response.</title>
        <authorList>
            <person name="Becker E.A."/>
            <person name="Seitzer P.M."/>
            <person name="Tritt A."/>
            <person name="Larsen D."/>
            <person name="Krusor M."/>
            <person name="Yao A.I."/>
            <person name="Wu D."/>
            <person name="Madern D."/>
            <person name="Eisen J.A."/>
            <person name="Darling A.E."/>
            <person name="Facciotti M.T."/>
        </authorList>
    </citation>
    <scope>NUCLEOTIDE SEQUENCE [LARGE SCALE GENOMIC DNA]</scope>
    <source>
        <strain evidence="5 6">DSM 13077</strain>
    </source>
</reference>
<dbReference type="InterPro" id="IPR028976">
    <property type="entry name" value="CheC-like_sf"/>
</dbReference>
<evidence type="ECO:0000313" key="6">
    <source>
        <dbReference type="Proteomes" id="UP000011591"/>
    </source>
</evidence>
<dbReference type="Gene3D" id="3.40.1550.10">
    <property type="entry name" value="CheC-like"/>
    <property type="match status" value="2"/>
</dbReference>
<dbReference type="PANTHER" id="PTHR43693">
    <property type="entry name" value="PROTEIN PHOSPHATASE CHEZ"/>
    <property type="match status" value="1"/>
</dbReference>
<dbReference type="Proteomes" id="UP000011591">
    <property type="component" value="Unassembled WGS sequence"/>
</dbReference>
<sequence length="446" mass="48538">MKLDVNALGTFYRMAREGAGLAAGRLTHMTDVETRAGVTKLNFMRGREIRRDFEDSTSKVGVRVELTGAIEGYSVIVFERENALRIVESLLEESATDTDTESELSGEAGELDEFNEMTRSAATEVGNIMNNGFIDGWADVLETVIDVSTPEFVEGRSADTFFDEVEKAPAGDDLALLFQSQIETVETQVGFSHYLFPERESMAALLDRLRTSGGIEYDKLDGFDRMAERGAEEVAKTATTLTGIDTSVEIRRLNFVSLETIPEQVPDERLVGVAFEFDGVPSGYLLFLFDEESANEIVDAMVPTGAGDTEETEGFGQMGQSAIQELGNIMASGFLDGWANVLDTTIDHSTPEFIHDIGAAAVDPVVIQLGEDQEFAFVFDTVIVAAGREFDCEVYAIPDESDLERALNDLDVDRIEEEPTTAEFQNVTGTGTDGGAGTGTDTDTDT</sequence>
<dbReference type="OrthoDB" id="182374at2157"/>